<keyword evidence="1" id="KW-1133">Transmembrane helix</keyword>
<keyword evidence="1" id="KW-0472">Membrane</keyword>
<name>A0A7I8DDE7_9BACL</name>
<accession>A0A7I8DDE7</accession>
<organism evidence="2 3">
    <name type="scientific">Effusibacillus dendaii</name>
    <dbReference type="NCBI Taxonomy" id="2743772"/>
    <lineage>
        <taxon>Bacteria</taxon>
        <taxon>Bacillati</taxon>
        <taxon>Bacillota</taxon>
        <taxon>Bacilli</taxon>
        <taxon>Bacillales</taxon>
        <taxon>Alicyclobacillaceae</taxon>
        <taxon>Effusibacillus</taxon>
    </lineage>
</organism>
<dbReference type="Proteomes" id="UP000593802">
    <property type="component" value="Chromosome"/>
</dbReference>
<dbReference type="KEGG" id="eff:skT53_31290"/>
<feature type="transmembrane region" description="Helical" evidence="1">
    <location>
        <begin position="20"/>
        <end position="43"/>
    </location>
</feature>
<evidence type="ECO:0000256" key="1">
    <source>
        <dbReference type="SAM" id="Phobius"/>
    </source>
</evidence>
<proteinExistence type="predicted"/>
<dbReference type="AlphaFoldDB" id="A0A7I8DDE7"/>
<dbReference type="RefSeq" id="WP_200758799.1">
    <property type="nucleotide sequence ID" value="NZ_AP023366.1"/>
</dbReference>
<evidence type="ECO:0000313" key="3">
    <source>
        <dbReference type="Proteomes" id="UP000593802"/>
    </source>
</evidence>
<evidence type="ECO:0000313" key="2">
    <source>
        <dbReference type="EMBL" id="BCJ88144.1"/>
    </source>
</evidence>
<keyword evidence="3" id="KW-1185">Reference proteome</keyword>
<dbReference type="EMBL" id="AP023366">
    <property type="protein sequence ID" value="BCJ88144.1"/>
    <property type="molecule type" value="Genomic_DNA"/>
</dbReference>
<sequence length="65" mass="6787">MGGAAATIMPTVSALIGTRYGWYYTVLTLVLAAVLGGFATLLIKLSEKISQSTDNSNKLTFTTGS</sequence>
<gene>
    <name evidence="2" type="ORF">skT53_31290</name>
</gene>
<keyword evidence="1" id="KW-0812">Transmembrane</keyword>
<reference evidence="2 3" key="1">
    <citation type="submission" date="2020-08" db="EMBL/GenBank/DDBJ databases">
        <title>Complete Genome Sequence of Effusibacillus dendaii Strain skT53, Isolated from Farmland soil.</title>
        <authorList>
            <person name="Konishi T."/>
            <person name="Kawasaki H."/>
        </authorList>
    </citation>
    <scope>NUCLEOTIDE SEQUENCE [LARGE SCALE GENOMIC DNA]</scope>
    <source>
        <strain evidence="3">skT53</strain>
    </source>
</reference>
<protein>
    <submittedName>
        <fullName evidence="2">Uncharacterized protein</fullName>
    </submittedName>
</protein>